<comment type="catalytic activity">
    <reaction evidence="1">
        <text>ATP + protein L-histidine = ADP + protein N-phospho-L-histidine.</text>
        <dbReference type="EC" id="2.7.13.3"/>
    </reaction>
</comment>
<comment type="subcellular location">
    <subcellularLocation>
        <location evidence="2">Membrane</location>
    </subcellularLocation>
</comment>
<feature type="transmembrane region" description="Helical" evidence="10">
    <location>
        <begin position="135"/>
        <end position="156"/>
    </location>
</feature>
<dbReference type="GO" id="GO:0005886">
    <property type="term" value="C:plasma membrane"/>
    <property type="evidence" value="ECO:0007669"/>
    <property type="project" value="TreeGrafter"/>
</dbReference>
<proteinExistence type="predicted"/>
<dbReference type="Gene3D" id="3.30.565.10">
    <property type="entry name" value="Histidine kinase-like ATPase, C-terminal domain"/>
    <property type="match status" value="1"/>
</dbReference>
<dbReference type="PANTHER" id="PTHR45436:SF16">
    <property type="entry name" value="HISTIDINE KINASE"/>
    <property type="match status" value="1"/>
</dbReference>
<dbReference type="InterPro" id="IPR036890">
    <property type="entry name" value="HATPase_C_sf"/>
</dbReference>
<dbReference type="Pfam" id="PF00512">
    <property type="entry name" value="HisKA"/>
    <property type="match status" value="1"/>
</dbReference>
<dbReference type="EMBL" id="CP041742">
    <property type="protein sequence ID" value="QDQ72530.1"/>
    <property type="molecule type" value="Genomic_DNA"/>
</dbReference>
<evidence type="ECO:0000259" key="11">
    <source>
        <dbReference type="PROSITE" id="PS50109"/>
    </source>
</evidence>
<dbReference type="SMART" id="SM00388">
    <property type="entry name" value="HisKA"/>
    <property type="match status" value="1"/>
</dbReference>
<keyword evidence="5" id="KW-0808">Transferase</keyword>
<dbReference type="EC" id="2.7.13.3" evidence="3"/>
<evidence type="ECO:0000256" key="5">
    <source>
        <dbReference type="ARBA" id="ARBA00022679"/>
    </source>
</evidence>
<dbReference type="CDD" id="cd00082">
    <property type="entry name" value="HisKA"/>
    <property type="match status" value="1"/>
</dbReference>
<evidence type="ECO:0000256" key="3">
    <source>
        <dbReference type="ARBA" id="ARBA00012438"/>
    </source>
</evidence>
<sequence>MAASKRSLSLRITLWVVLYMLVLSVAVIALGNSINEHAERMVWKSMLHSEIDHFDRRRIDDPSYRWRDIEGASLFGWGSGRPMPPELARFKPGLHDDVRFEGRDHVLLVRMVDGQRQALMMDIGEFERDEFRLSAAMLAGVVLVLVLLGAGMGWTLRRLVRPLADMAGDIGRLRPDHAGQRVAPAANASSEMVVIANALNDYLARNERYVDREHQFIATSSHELRTPVAVIAGAAELALDGGSVPDAVRHQLERILRTARGVEQLIALLLVLARDPARLSAISETFRLDAMLPELVEDHRHLCAGKDLELAIAPSPPCTLHAPAGIVRAAIGNLLRNAIENSDRGTITLALGDRGVVSIEDPGHGMAPEEIGALYARMAREGDAGAARSGGGIGLELIARLCEHLGWGLRIEPRPPQGTRVVLELGAALAAA</sequence>
<evidence type="ECO:0000256" key="2">
    <source>
        <dbReference type="ARBA" id="ARBA00004370"/>
    </source>
</evidence>
<evidence type="ECO:0000313" key="13">
    <source>
        <dbReference type="EMBL" id="QDQ72530.1"/>
    </source>
</evidence>
<dbReference type="RefSeq" id="WP_143878046.1">
    <property type="nucleotide sequence ID" value="NZ_BAABLZ010000002.1"/>
</dbReference>
<evidence type="ECO:0000256" key="10">
    <source>
        <dbReference type="SAM" id="Phobius"/>
    </source>
</evidence>
<dbReference type="AlphaFoldDB" id="A0A516V1Z6"/>
<keyword evidence="8 10" id="KW-1133">Transmembrane helix</keyword>
<dbReference type="GO" id="GO:0000155">
    <property type="term" value="F:phosphorelay sensor kinase activity"/>
    <property type="evidence" value="ECO:0007669"/>
    <property type="project" value="InterPro"/>
</dbReference>
<dbReference type="InterPro" id="IPR050428">
    <property type="entry name" value="TCS_sensor_his_kinase"/>
</dbReference>
<keyword evidence="14" id="KW-1185">Reference proteome</keyword>
<name>A0A516V1Z6_9GAMM</name>
<dbReference type="PROSITE" id="PS50109">
    <property type="entry name" value="HIS_KIN"/>
    <property type="match status" value="1"/>
</dbReference>
<dbReference type="Gene3D" id="1.10.287.130">
    <property type="match status" value="1"/>
</dbReference>
<dbReference type="InterPro" id="IPR005467">
    <property type="entry name" value="His_kinase_dom"/>
</dbReference>
<evidence type="ECO:0000313" key="14">
    <source>
        <dbReference type="Proteomes" id="UP000315891"/>
    </source>
</evidence>
<organism evidence="13 14">
    <name type="scientific">Pseudoluteimonas lycopersici</name>
    <dbReference type="NCBI Taxonomy" id="1324796"/>
    <lineage>
        <taxon>Bacteria</taxon>
        <taxon>Pseudomonadati</taxon>
        <taxon>Pseudomonadota</taxon>
        <taxon>Gammaproteobacteria</taxon>
        <taxon>Lysobacterales</taxon>
        <taxon>Lysobacteraceae</taxon>
        <taxon>Pseudoluteimonas</taxon>
    </lineage>
</organism>
<evidence type="ECO:0000256" key="6">
    <source>
        <dbReference type="ARBA" id="ARBA00022692"/>
    </source>
</evidence>
<protein>
    <recommendedName>
        <fullName evidence="3">histidine kinase</fullName>
        <ecNumber evidence="3">2.7.13.3</ecNumber>
    </recommendedName>
</protein>
<dbReference type="InterPro" id="IPR003661">
    <property type="entry name" value="HisK_dim/P_dom"/>
</dbReference>
<dbReference type="OrthoDB" id="9121563at2"/>
<evidence type="ECO:0000256" key="8">
    <source>
        <dbReference type="ARBA" id="ARBA00022989"/>
    </source>
</evidence>
<dbReference type="PROSITE" id="PS50885">
    <property type="entry name" value="HAMP"/>
    <property type="match status" value="1"/>
</dbReference>
<dbReference type="PANTHER" id="PTHR45436">
    <property type="entry name" value="SENSOR HISTIDINE KINASE YKOH"/>
    <property type="match status" value="1"/>
</dbReference>
<keyword evidence="9" id="KW-0902">Two-component regulatory system</keyword>
<keyword evidence="7 13" id="KW-0418">Kinase</keyword>
<keyword evidence="6 10" id="KW-0812">Transmembrane</keyword>
<dbReference type="SUPFAM" id="SSF47384">
    <property type="entry name" value="Homodimeric domain of signal transducing histidine kinase"/>
    <property type="match status" value="1"/>
</dbReference>
<evidence type="ECO:0000256" key="4">
    <source>
        <dbReference type="ARBA" id="ARBA00022553"/>
    </source>
</evidence>
<dbReference type="SUPFAM" id="SSF55874">
    <property type="entry name" value="ATPase domain of HSP90 chaperone/DNA topoisomerase II/histidine kinase"/>
    <property type="match status" value="1"/>
</dbReference>
<feature type="transmembrane region" description="Helical" evidence="10">
    <location>
        <begin position="12"/>
        <end position="34"/>
    </location>
</feature>
<keyword evidence="10" id="KW-0472">Membrane</keyword>
<dbReference type="SMART" id="SM00387">
    <property type="entry name" value="HATPase_c"/>
    <property type="match status" value="1"/>
</dbReference>
<feature type="domain" description="Histidine kinase" evidence="11">
    <location>
        <begin position="219"/>
        <end position="429"/>
    </location>
</feature>
<evidence type="ECO:0000259" key="12">
    <source>
        <dbReference type="PROSITE" id="PS50885"/>
    </source>
</evidence>
<dbReference type="Proteomes" id="UP000315891">
    <property type="component" value="Chromosome"/>
</dbReference>
<gene>
    <name evidence="13" type="ORF">FNZ56_00840</name>
</gene>
<dbReference type="Pfam" id="PF02518">
    <property type="entry name" value="HATPase_c"/>
    <property type="match status" value="1"/>
</dbReference>
<evidence type="ECO:0000256" key="7">
    <source>
        <dbReference type="ARBA" id="ARBA00022777"/>
    </source>
</evidence>
<evidence type="ECO:0000256" key="1">
    <source>
        <dbReference type="ARBA" id="ARBA00000085"/>
    </source>
</evidence>
<dbReference type="InterPro" id="IPR003660">
    <property type="entry name" value="HAMP_dom"/>
</dbReference>
<reference evidence="13 14" key="1">
    <citation type="submission" date="2019-07" db="EMBL/GenBank/DDBJ databases">
        <title>Lysobacter weifangensis sp. nov., isolated from bensulfuron-methyl contaminated farmland soil.</title>
        <authorList>
            <person name="Zhao H."/>
        </authorList>
    </citation>
    <scope>NUCLEOTIDE SEQUENCE [LARGE SCALE GENOMIC DNA]</scope>
    <source>
        <strain evidence="13 14">CC-Bw-6</strain>
    </source>
</reference>
<dbReference type="InterPro" id="IPR036097">
    <property type="entry name" value="HisK_dim/P_sf"/>
</dbReference>
<keyword evidence="4" id="KW-0597">Phosphoprotein</keyword>
<evidence type="ECO:0000256" key="9">
    <source>
        <dbReference type="ARBA" id="ARBA00023012"/>
    </source>
</evidence>
<feature type="domain" description="HAMP" evidence="12">
    <location>
        <begin position="157"/>
        <end position="211"/>
    </location>
</feature>
<accession>A0A516V1Z6</accession>
<dbReference type="InterPro" id="IPR003594">
    <property type="entry name" value="HATPase_dom"/>
</dbReference>